<proteinExistence type="predicted"/>
<dbReference type="InterPro" id="IPR014284">
    <property type="entry name" value="RNA_pol_sigma-70_dom"/>
</dbReference>
<feature type="domain" description="RNA polymerase sigma-70 region 3" evidence="1">
    <location>
        <begin position="116"/>
        <end position="169"/>
    </location>
</feature>
<dbReference type="InterPro" id="IPR007624">
    <property type="entry name" value="RNA_pol_sigma70_r3"/>
</dbReference>
<evidence type="ECO:0000259" key="1">
    <source>
        <dbReference type="Pfam" id="PF04539"/>
    </source>
</evidence>
<evidence type="ECO:0000259" key="2">
    <source>
        <dbReference type="Pfam" id="PF04542"/>
    </source>
</evidence>
<dbReference type="GO" id="GO:0006352">
    <property type="term" value="P:DNA-templated transcription initiation"/>
    <property type="evidence" value="ECO:0007669"/>
    <property type="project" value="InterPro"/>
</dbReference>
<dbReference type="InterPro" id="IPR007627">
    <property type="entry name" value="RNA_pol_sigma70_r2"/>
</dbReference>
<dbReference type="Pfam" id="PF04542">
    <property type="entry name" value="Sigma70_r2"/>
    <property type="match status" value="1"/>
</dbReference>
<evidence type="ECO:0000313" key="3">
    <source>
        <dbReference type="EMBL" id="GAH18477.1"/>
    </source>
</evidence>
<evidence type="ECO:0008006" key="4">
    <source>
        <dbReference type="Google" id="ProtNLM"/>
    </source>
</evidence>
<reference evidence="3" key="1">
    <citation type="journal article" date="2014" name="Front. Microbiol.">
        <title>High frequency of phylogenetically diverse reductive dehalogenase-homologous genes in deep subseafloor sedimentary metagenomes.</title>
        <authorList>
            <person name="Kawai M."/>
            <person name="Futagami T."/>
            <person name="Toyoda A."/>
            <person name="Takaki Y."/>
            <person name="Nishi S."/>
            <person name="Hori S."/>
            <person name="Arai W."/>
            <person name="Tsubouchi T."/>
            <person name="Morono Y."/>
            <person name="Uchiyama I."/>
            <person name="Ito T."/>
            <person name="Fujiyama A."/>
            <person name="Inagaki F."/>
            <person name="Takami H."/>
        </authorList>
    </citation>
    <scope>NUCLEOTIDE SEQUENCE</scope>
    <source>
        <strain evidence="3">Expedition CK06-06</strain>
    </source>
</reference>
<gene>
    <name evidence="3" type="ORF">S03H2_08336</name>
</gene>
<dbReference type="PANTHER" id="PTHR30603">
    <property type="entry name" value="RNA POLYMERASE SIGMA FACTOR RPO"/>
    <property type="match status" value="1"/>
</dbReference>
<dbReference type="Gene3D" id="1.10.10.10">
    <property type="entry name" value="Winged helix-like DNA-binding domain superfamily/Winged helix DNA-binding domain"/>
    <property type="match status" value="1"/>
</dbReference>
<sequence>MHFFVKNRSIKIDNTNIDKLLKNYKNTKNSEAMESIILLYKPLVKFLANKYSNRGIPVEELVSAGNIALFRAIERYKTNKGASFTTYVYNVILGEIKHCFREQGWGLKVSRKLQENYLRINKVIEELTQKLNKSPTIPEIAAKVKLSEEKVLETIEVGVAYHPISIDADCVISNGESTKIVNFLGKEDKELKRI</sequence>
<protein>
    <recommendedName>
        <fullName evidence="4">RNA polymerase sigma-70 region 2 domain-containing protein</fullName>
    </recommendedName>
</protein>
<dbReference type="InterPro" id="IPR013324">
    <property type="entry name" value="RNA_pol_sigma_r3/r4-like"/>
</dbReference>
<dbReference type="InterPro" id="IPR050239">
    <property type="entry name" value="Sigma-70_RNA_pol_init_factors"/>
</dbReference>
<comment type="caution">
    <text evidence="3">The sequence shown here is derived from an EMBL/GenBank/DDBJ whole genome shotgun (WGS) entry which is preliminary data.</text>
</comment>
<dbReference type="InterPro" id="IPR036388">
    <property type="entry name" value="WH-like_DNA-bd_sf"/>
</dbReference>
<dbReference type="SUPFAM" id="SSF88946">
    <property type="entry name" value="Sigma2 domain of RNA polymerase sigma factors"/>
    <property type="match status" value="1"/>
</dbReference>
<accession>X1DE65</accession>
<dbReference type="EMBL" id="BARU01004037">
    <property type="protein sequence ID" value="GAH18477.1"/>
    <property type="molecule type" value="Genomic_DNA"/>
</dbReference>
<feature type="non-terminal residue" evidence="3">
    <location>
        <position position="194"/>
    </location>
</feature>
<dbReference type="SUPFAM" id="SSF88659">
    <property type="entry name" value="Sigma3 and sigma4 domains of RNA polymerase sigma factors"/>
    <property type="match status" value="1"/>
</dbReference>
<name>X1DE65_9ZZZZ</name>
<dbReference type="PANTHER" id="PTHR30603:SF17">
    <property type="entry name" value="RNA POLYMERASE SIGMA-G FACTOR"/>
    <property type="match status" value="1"/>
</dbReference>
<dbReference type="AlphaFoldDB" id="X1DE65"/>
<dbReference type="Pfam" id="PF04539">
    <property type="entry name" value="Sigma70_r3"/>
    <property type="match status" value="1"/>
</dbReference>
<feature type="domain" description="RNA polymerase sigma-70 region 2" evidence="2">
    <location>
        <begin position="39"/>
        <end position="105"/>
    </location>
</feature>
<dbReference type="Gene3D" id="1.20.120.1810">
    <property type="match status" value="1"/>
</dbReference>
<dbReference type="NCBIfam" id="TIGR02937">
    <property type="entry name" value="sigma70-ECF"/>
    <property type="match status" value="1"/>
</dbReference>
<organism evidence="3">
    <name type="scientific">marine sediment metagenome</name>
    <dbReference type="NCBI Taxonomy" id="412755"/>
    <lineage>
        <taxon>unclassified sequences</taxon>
        <taxon>metagenomes</taxon>
        <taxon>ecological metagenomes</taxon>
    </lineage>
</organism>
<dbReference type="InterPro" id="IPR013325">
    <property type="entry name" value="RNA_pol_sigma_r2"/>
</dbReference>
<dbReference type="GO" id="GO:0003700">
    <property type="term" value="F:DNA-binding transcription factor activity"/>
    <property type="evidence" value="ECO:0007669"/>
    <property type="project" value="InterPro"/>
</dbReference>